<evidence type="ECO:0000259" key="5">
    <source>
        <dbReference type="PROSITE" id="PS50043"/>
    </source>
</evidence>
<evidence type="ECO:0000313" key="7">
    <source>
        <dbReference type="Proteomes" id="UP001056500"/>
    </source>
</evidence>
<keyword evidence="3" id="KW-0804">Transcription</keyword>
<name>A0ABY4WES0_9BACL</name>
<dbReference type="SUPFAM" id="SSF46894">
    <property type="entry name" value="C-terminal effector domain of the bipartite response regulators"/>
    <property type="match status" value="1"/>
</dbReference>
<dbReference type="Proteomes" id="UP001056500">
    <property type="component" value="Chromosome"/>
</dbReference>
<accession>A0ABY4WES0</accession>
<dbReference type="InterPro" id="IPR041617">
    <property type="entry name" value="TPR_MalT"/>
</dbReference>
<reference evidence="6" key="1">
    <citation type="submission" date="2022-06" db="EMBL/GenBank/DDBJ databases">
        <title>Genome sequencing of Brevibacillus sp. BB3-R1.</title>
        <authorList>
            <person name="Heo J."/>
            <person name="Lee D."/>
            <person name="Won M."/>
            <person name="Han B.-H."/>
            <person name="Hong S.-B."/>
            <person name="Kwon S.-W."/>
        </authorList>
    </citation>
    <scope>NUCLEOTIDE SEQUENCE</scope>
    <source>
        <strain evidence="6">BB3-R1</strain>
    </source>
</reference>
<keyword evidence="1" id="KW-0805">Transcription regulation</keyword>
<dbReference type="CDD" id="cd06170">
    <property type="entry name" value="LuxR_C_like"/>
    <property type="match status" value="1"/>
</dbReference>
<feature type="region of interest" description="Disordered" evidence="4">
    <location>
        <begin position="441"/>
        <end position="462"/>
    </location>
</feature>
<dbReference type="InterPro" id="IPR059106">
    <property type="entry name" value="WHD_MalT"/>
</dbReference>
<protein>
    <submittedName>
        <fullName evidence="6">LuxR C-terminal-related transcriptional regulator</fullName>
    </submittedName>
</protein>
<evidence type="ECO:0000313" key="6">
    <source>
        <dbReference type="EMBL" id="USG65356.1"/>
    </source>
</evidence>
<evidence type="ECO:0000256" key="4">
    <source>
        <dbReference type="SAM" id="MobiDB-lite"/>
    </source>
</evidence>
<dbReference type="PRINTS" id="PR00038">
    <property type="entry name" value="HTHLUXR"/>
</dbReference>
<organism evidence="6 7">
    <name type="scientific">Brevibacillus ruminantium</name>
    <dbReference type="NCBI Taxonomy" id="2950604"/>
    <lineage>
        <taxon>Bacteria</taxon>
        <taxon>Bacillati</taxon>
        <taxon>Bacillota</taxon>
        <taxon>Bacilli</taxon>
        <taxon>Bacillales</taxon>
        <taxon>Paenibacillaceae</taxon>
        <taxon>Brevibacillus</taxon>
    </lineage>
</organism>
<dbReference type="InterPro" id="IPR000792">
    <property type="entry name" value="Tscrpt_reg_LuxR_C"/>
</dbReference>
<dbReference type="RefSeq" id="WP_251872449.1">
    <property type="nucleotide sequence ID" value="NZ_CP098755.1"/>
</dbReference>
<sequence>MLVLSAKVHIPAKRMRLIERERLALLLDQGRGCKLTVVTAPAGYGKSTALGAWAALQKHVAWVNLEKSENDLHRFWAYVLASIRAACPFLREPSQDLLTAWNVNTIEGWIGELIELVSGIEEEIILVLDDYHVITDKRIHESLEAWLSGLPGHVHLYISGRAEPPLKLPRLRMSGQLHLVGLKDLRFTREEGERFFRDSVEMPLTSREIDAILDQTEGWIGGMTLVALSWQNRSHPVGVPAQFSGRHRDVSDYLIAEVLDQQPADVQSFLLHTSICNRLSAPFCDALTEIDEGQRMLEELDRSQLFLLSLDDQRRWYRYHRLFQDFLQAQLQIRYPDRVARLHLEAGKWLEQNDYLEEAVEHYLQAEQFGDAMRLIQQLQDKLSPSLLESMRGWLLRIPGELLRESPELEMSCIVLLLCSGRLEEAEKRLERVGASLHDAEEGGLGDDRELDDDGELVDNREPDDYRRLSERQQCWQGRYHTARMILAYERKDYEEMLHYGERSAEASSSKSGDLLSMLLKPLDPGLVGRQFLAQIGSLRVAEQVISAAIRLWEEKNHDDFTAVSYGSYSALLYEWNRLDEAEFWLERALEIGSGEKVSALSMLLLKARILQVRQAYTEAVELLTDGMARLDHWGQSESQLRIAAELSRISLAQGDVSSAVRCMEESGLEVALDPLVPAYMQEYAVLAKIWLAQKRFDEAKFLLNRLHRVAQAHDRPLDEVRILVLKSIVYAQSGQQQMAMLKLGKALKMAEEDECIRTFADEGPMLLELLSAYETMRPHSILLGELSRVSLDYVKKLLCCMRSELGLPEMSQALLTAQELRILQLIESKLTNKEIAGTLSVSVTTVKTHTNNIYRKLDVKSRFEAVHRGTELGLL</sequence>
<dbReference type="Pfam" id="PF25873">
    <property type="entry name" value="WHD_MalT"/>
    <property type="match status" value="1"/>
</dbReference>
<dbReference type="EMBL" id="CP098755">
    <property type="protein sequence ID" value="USG65356.1"/>
    <property type="molecule type" value="Genomic_DNA"/>
</dbReference>
<dbReference type="InterPro" id="IPR011990">
    <property type="entry name" value="TPR-like_helical_dom_sf"/>
</dbReference>
<feature type="compositionally biased region" description="Acidic residues" evidence="4">
    <location>
        <begin position="442"/>
        <end position="457"/>
    </location>
</feature>
<dbReference type="Gene3D" id="1.10.10.10">
    <property type="entry name" value="Winged helix-like DNA-binding domain superfamily/Winged helix DNA-binding domain"/>
    <property type="match status" value="1"/>
</dbReference>
<evidence type="ECO:0000256" key="3">
    <source>
        <dbReference type="ARBA" id="ARBA00023163"/>
    </source>
</evidence>
<dbReference type="InterPro" id="IPR036388">
    <property type="entry name" value="WH-like_DNA-bd_sf"/>
</dbReference>
<dbReference type="Pfam" id="PF17874">
    <property type="entry name" value="TPR_MalT"/>
    <property type="match status" value="1"/>
</dbReference>
<gene>
    <name evidence="6" type="ORF">NDK47_25155</name>
</gene>
<evidence type="ECO:0000256" key="2">
    <source>
        <dbReference type="ARBA" id="ARBA00023125"/>
    </source>
</evidence>
<dbReference type="SUPFAM" id="SSF48452">
    <property type="entry name" value="TPR-like"/>
    <property type="match status" value="1"/>
</dbReference>
<dbReference type="PANTHER" id="PTHR44688:SF16">
    <property type="entry name" value="DNA-BINDING TRANSCRIPTIONAL ACTIVATOR DEVR_DOSR"/>
    <property type="match status" value="1"/>
</dbReference>
<proteinExistence type="predicted"/>
<keyword evidence="2" id="KW-0238">DNA-binding</keyword>
<dbReference type="SUPFAM" id="SSF52540">
    <property type="entry name" value="P-loop containing nucleoside triphosphate hydrolases"/>
    <property type="match status" value="1"/>
</dbReference>
<evidence type="ECO:0000256" key="1">
    <source>
        <dbReference type="ARBA" id="ARBA00023015"/>
    </source>
</evidence>
<feature type="domain" description="HTH luxR-type" evidence="5">
    <location>
        <begin position="809"/>
        <end position="874"/>
    </location>
</feature>
<dbReference type="InterPro" id="IPR027417">
    <property type="entry name" value="P-loop_NTPase"/>
</dbReference>
<dbReference type="Gene3D" id="1.25.40.10">
    <property type="entry name" value="Tetratricopeptide repeat domain"/>
    <property type="match status" value="1"/>
</dbReference>
<keyword evidence="7" id="KW-1185">Reference proteome</keyword>
<dbReference type="PROSITE" id="PS50043">
    <property type="entry name" value="HTH_LUXR_2"/>
    <property type="match status" value="1"/>
</dbReference>
<dbReference type="PANTHER" id="PTHR44688">
    <property type="entry name" value="DNA-BINDING TRANSCRIPTIONAL ACTIVATOR DEVR_DOSR"/>
    <property type="match status" value="1"/>
</dbReference>
<dbReference type="SMART" id="SM00421">
    <property type="entry name" value="HTH_LUXR"/>
    <property type="match status" value="1"/>
</dbReference>
<dbReference type="Pfam" id="PF00196">
    <property type="entry name" value="GerE"/>
    <property type="match status" value="1"/>
</dbReference>
<dbReference type="InterPro" id="IPR016032">
    <property type="entry name" value="Sig_transdc_resp-reg_C-effctor"/>
</dbReference>